<accession>A0A1S1NCF1</accession>
<dbReference type="Pfam" id="PF07030">
    <property type="entry name" value="Phage_Mu_Gp36"/>
    <property type="match status" value="1"/>
</dbReference>
<proteinExistence type="predicted"/>
<comment type="caution">
    <text evidence="1">The sequence shown here is derived from an EMBL/GenBank/DDBJ whole genome shotgun (WGS) entry which is preliminary data.</text>
</comment>
<dbReference type="InterPro" id="IPR009752">
    <property type="entry name" value="Phage_Mu_GpJ"/>
</dbReference>
<dbReference type="Proteomes" id="UP000180253">
    <property type="component" value="Unassembled WGS sequence"/>
</dbReference>
<sequence>MSYASTADMQTRFDQQDLVLLTERENSTPGEINIPVLEQALIDASAEINGYLAGRYTLPLSTVPTALVRICCDIARYFLSSDNAPEHIHTRYTDALKFLQAVNQGKVALGIDSQGDKAATNDTAFMESAGSVFARAKSQGFI</sequence>
<dbReference type="STRING" id="327939.BIW53_02160"/>
<gene>
    <name evidence="1" type="ORF">BIW53_02160</name>
</gene>
<keyword evidence="2" id="KW-1185">Reference proteome</keyword>
<dbReference type="OrthoDB" id="9812088at2"/>
<evidence type="ECO:0008006" key="3">
    <source>
        <dbReference type="Google" id="ProtNLM"/>
    </source>
</evidence>
<dbReference type="RefSeq" id="WP_070990174.1">
    <property type="nucleotide sequence ID" value="NZ_CBCSHD010000008.1"/>
</dbReference>
<evidence type="ECO:0000313" key="1">
    <source>
        <dbReference type="EMBL" id="OHU97145.1"/>
    </source>
</evidence>
<dbReference type="AlphaFoldDB" id="A0A1S1NCF1"/>
<name>A0A1S1NCF1_9GAMM</name>
<reference evidence="1 2" key="1">
    <citation type="submission" date="2016-10" db="EMBL/GenBank/DDBJ databases">
        <title>Pseudoalteromonas amylolytica sp. nov., isolated from the surface seawater.</title>
        <authorList>
            <person name="Wu Y.-H."/>
            <person name="Cheng H."/>
            <person name="Jin X.-B."/>
            <person name="Wang C.-S."/>
            <person name="Xu X.-W."/>
        </authorList>
    </citation>
    <scope>NUCLEOTIDE SEQUENCE [LARGE SCALE GENOMIC DNA]</scope>
    <source>
        <strain evidence="1 2">JCM 12483</strain>
    </source>
</reference>
<organism evidence="1 2">
    <name type="scientific">Pseudoalteromonas byunsanensis</name>
    <dbReference type="NCBI Taxonomy" id="327939"/>
    <lineage>
        <taxon>Bacteria</taxon>
        <taxon>Pseudomonadati</taxon>
        <taxon>Pseudomonadota</taxon>
        <taxon>Gammaproteobacteria</taxon>
        <taxon>Alteromonadales</taxon>
        <taxon>Pseudoalteromonadaceae</taxon>
        <taxon>Pseudoalteromonas</taxon>
    </lineage>
</organism>
<protein>
    <recommendedName>
        <fullName evidence="3">DUF1320 domain-containing protein</fullName>
    </recommendedName>
</protein>
<dbReference type="EMBL" id="MNAN01000018">
    <property type="protein sequence ID" value="OHU97145.1"/>
    <property type="molecule type" value="Genomic_DNA"/>
</dbReference>
<evidence type="ECO:0000313" key="2">
    <source>
        <dbReference type="Proteomes" id="UP000180253"/>
    </source>
</evidence>